<accession>A0A1F8EZM0</accession>
<name>A0A1F8EZM0_9BACT</name>
<organism evidence="1 2">
    <name type="scientific">Candidatus Yanofskybacteria bacterium RIFCSPHIGHO2_02_FULL_38_22b</name>
    <dbReference type="NCBI Taxonomy" id="1802673"/>
    <lineage>
        <taxon>Bacteria</taxon>
        <taxon>Candidatus Yanofskyibacteriota</taxon>
    </lineage>
</organism>
<protein>
    <submittedName>
        <fullName evidence="1">Uncharacterized protein</fullName>
    </submittedName>
</protein>
<evidence type="ECO:0000313" key="2">
    <source>
        <dbReference type="Proteomes" id="UP000176834"/>
    </source>
</evidence>
<dbReference type="EMBL" id="MGJN01000020">
    <property type="protein sequence ID" value="OGN06317.1"/>
    <property type="molecule type" value="Genomic_DNA"/>
</dbReference>
<evidence type="ECO:0000313" key="1">
    <source>
        <dbReference type="EMBL" id="OGN06317.1"/>
    </source>
</evidence>
<dbReference type="AlphaFoldDB" id="A0A1F8EZM0"/>
<comment type="caution">
    <text evidence="1">The sequence shown here is derived from an EMBL/GenBank/DDBJ whole genome shotgun (WGS) entry which is preliminary data.</text>
</comment>
<sequence>MEERQSVPPGDFLSEIKDRKRQLDEGYLLALNSVPKEQTAERQRDTRDVRADEFLRRIKKPRVVIPDPVGDFHMYEKMDEAMNGLHEHLDRLRRNYGTVGYSSQNLMSDLSKAYINEAQMGDANSEEEMAFLENDMERLSLGLNEASVNGEIAETGNRFSRTIWQEAFEANLFGKIWPVIVGRTDQVPAVVSWKNFQGNTQAYLYGFLDVVSELAKSLDEELLQNDMTIEKEFELFRRYLVIASSITLRLSHERHVPGYVISNGYGRWMAYSSKLRTAYGTIAHVRRDYNLRRSVEKMIQRAVSLR</sequence>
<reference evidence="1 2" key="1">
    <citation type="journal article" date="2016" name="Nat. Commun.">
        <title>Thousands of microbial genomes shed light on interconnected biogeochemical processes in an aquifer system.</title>
        <authorList>
            <person name="Anantharaman K."/>
            <person name="Brown C.T."/>
            <person name="Hug L.A."/>
            <person name="Sharon I."/>
            <person name="Castelle C.J."/>
            <person name="Probst A.J."/>
            <person name="Thomas B.C."/>
            <person name="Singh A."/>
            <person name="Wilkins M.J."/>
            <person name="Karaoz U."/>
            <person name="Brodie E.L."/>
            <person name="Williams K.H."/>
            <person name="Hubbard S.S."/>
            <person name="Banfield J.F."/>
        </authorList>
    </citation>
    <scope>NUCLEOTIDE SEQUENCE [LARGE SCALE GENOMIC DNA]</scope>
</reference>
<proteinExistence type="predicted"/>
<gene>
    <name evidence="1" type="ORF">A3B86_04340</name>
</gene>
<dbReference type="Proteomes" id="UP000176834">
    <property type="component" value="Unassembled WGS sequence"/>
</dbReference>